<evidence type="ECO:0000256" key="3">
    <source>
        <dbReference type="ARBA" id="ARBA00022741"/>
    </source>
</evidence>
<reference evidence="9" key="1">
    <citation type="submission" date="2021-02" db="EMBL/GenBank/DDBJ databases">
        <authorList>
            <person name="Nowell W R."/>
        </authorList>
    </citation>
    <scope>NUCLEOTIDE SEQUENCE</scope>
</reference>
<protein>
    <recommendedName>
        <fullName evidence="8">Protein kinase domain-containing protein</fullName>
    </recommendedName>
</protein>
<dbReference type="InterPro" id="IPR011009">
    <property type="entry name" value="Kinase-like_dom_sf"/>
</dbReference>
<feature type="domain" description="Protein kinase" evidence="8">
    <location>
        <begin position="55"/>
        <end position="302"/>
    </location>
</feature>
<dbReference type="Proteomes" id="UP000663829">
    <property type="component" value="Unassembled WGS sequence"/>
</dbReference>
<feature type="binding site" evidence="6">
    <location>
        <position position="84"/>
    </location>
    <ligand>
        <name>ATP</name>
        <dbReference type="ChEBI" id="CHEBI:30616"/>
    </ligand>
</feature>
<evidence type="ECO:0000256" key="6">
    <source>
        <dbReference type="PROSITE-ProRule" id="PRU10141"/>
    </source>
</evidence>
<dbReference type="PROSITE" id="PS00107">
    <property type="entry name" value="PROTEIN_KINASE_ATP"/>
    <property type="match status" value="1"/>
</dbReference>
<dbReference type="AlphaFoldDB" id="A0A814NVU5"/>
<dbReference type="PANTHER" id="PTHR22974:SF21">
    <property type="entry name" value="DUAL SPECIFICITY PROTEIN KINASE TTK"/>
    <property type="match status" value="1"/>
</dbReference>
<keyword evidence="2" id="KW-0808">Transferase</keyword>
<evidence type="ECO:0000256" key="7">
    <source>
        <dbReference type="RuleBase" id="RU000304"/>
    </source>
</evidence>
<dbReference type="GO" id="GO:0004674">
    <property type="term" value="F:protein serine/threonine kinase activity"/>
    <property type="evidence" value="ECO:0007669"/>
    <property type="project" value="UniProtKB-KW"/>
</dbReference>
<name>A0A814NVU5_9BILA</name>
<evidence type="ECO:0000313" key="9">
    <source>
        <dbReference type="EMBL" id="CAF1099120.1"/>
    </source>
</evidence>
<evidence type="ECO:0000256" key="1">
    <source>
        <dbReference type="ARBA" id="ARBA00022527"/>
    </source>
</evidence>
<keyword evidence="1 7" id="KW-0723">Serine/threonine-protein kinase</keyword>
<dbReference type="EMBL" id="CAJNOQ010005449">
    <property type="protein sequence ID" value="CAF1099120.1"/>
    <property type="molecule type" value="Genomic_DNA"/>
</dbReference>
<keyword evidence="5 6" id="KW-0067">ATP-binding</keyword>
<dbReference type="GO" id="GO:0005524">
    <property type="term" value="F:ATP binding"/>
    <property type="evidence" value="ECO:0007669"/>
    <property type="project" value="UniProtKB-UniRule"/>
</dbReference>
<evidence type="ECO:0000256" key="5">
    <source>
        <dbReference type="ARBA" id="ARBA00022840"/>
    </source>
</evidence>
<dbReference type="GO" id="GO:0033316">
    <property type="term" value="P:meiotic spindle assembly checkpoint signaling"/>
    <property type="evidence" value="ECO:0007669"/>
    <property type="project" value="TreeGrafter"/>
</dbReference>
<gene>
    <name evidence="9" type="ORF">GPM918_LOCUS18655</name>
    <name evidence="10" type="ORF">SRO942_LOCUS18652</name>
</gene>
<dbReference type="SMART" id="SM00220">
    <property type="entry name" value="S_TKc"/>
    <property type="match status" value="1"/>
</dbReference>
<dbReference type="Pfam" id="PF00069">
    <property type="entry name" value="Pkinase"/>
    <property type="match status" value="2"/>
</dbReference>
<dbReference type="OrthoDB" id="20524at2759"/>
<dbReference type="GO" id="GO:0034501">
    <property type="term" value="P:protein localization to kinetochore"/>
    <property type="evidence" value="ECO:0007669"/>
    <property type="project" value="TreeGrafter"/>
</dbReference>
<keyword evidence="11" id="KW-1185">Reference proteome</keyword>
<evidence type="ECO:0000313" key="11">
    <source>
        <dbReference type="Proteomes" id="UP000663829"/>
    </source>
</evidence>
<dbReference type="PROSITE" id="PS00108">
    <property type="entry name" value="PROTEIN_KINASE_ST"/>
    <property type="match status" value="1"/>
</dbReference>
<evidence type="ECO:0000256" key="4">
    <source>
        <dbReference type="ARBA" id="ARBA00022777"/>
    </source>
</evidence>
<dbReference type="InterPro" id="IPR008271">
    <property type="entry name" value="Ser/Thr_kinase_AS"/>
</dbReference>
<proteinExistence type="inferred from homology"/>
<dbReference type="SUPFAM" id="SSF56112">
    <property type="entry name" value="Protein kinase-like (PK-like)"/>
    <property type="match status" value="1"/>
</dbReference>
<accession>A0A814NVU5</accession>
<keyword evidence="3 6" id="KW-0547">Nucleotide-binding</keyword>
<dbReference type="GO" id="GO:0000776">
    <property type="term" value="C:kinetochore"/>
    <property type="evidence" value="ECO:0007669"/>
    <property type="project" value="TreeGrafter"/>
</dbReference>
<evidence type="ECO:0000256" key="2">
    <source>
        <dbReference type="ARBA" id="ARBA00022679"/>
    </source>
</evidence>
<dbReference type="EMBL" id="CAJOBC010005449">
    <property type="protein sequence ID" value="CAF3864157.1"/>
    <property type="molecule type" value="Genomic_DNA"/>
</dbReference>
<dbReference type="GO" id="GO:0007094">
    <property type="term" value="P:mitotic spindle assembly checkpoint signaling"/>
    <property type="evidence" value="ECO:0007669"/>
    <property type="project" value="TreeGrafter"/>
</dbReference>
<dbReference type="GO" id="GO:0007059">
    <property type="term" value="P:chromosome segregation"/>
    <property type="evidence" value="ECO:0007669"/>
    <property type="project" value="TreeGrafter"/>
</dbReference>
<dbReference type="GO" id="GO:0005634">
    <property type="term" value="C:nucleus"/>
    <property type="evidence" value="ECO:0007669"/>
    <property type="project" value="TreeGrafter"/>
</dbReference>
<dbReference type="InterPro" id="IPR017441">
    <property type="entry name" value="Protein_kinase_ATP_BS"/>
</dbReference>
<comment type="similarity">
    <text evidence="7">Belongs to the protein kinase superfamily.</text>
</comment>
<dbReference type="Gene3D" id="3.30.200.20">
    <property type="entry name" value="Phosphorylase Kinase, domain 1"/>
    <property type="match status" value="1"/>
</dbReference>
<evidence type="ECO:0000313" key="10">
    <source>
        <dbReference type="EMBL" id="CAF3864157.1"/>
    </source>
</evidence>
<dbReference type="InterPro" id="IPR000719">
    <property type="entry name" value="Prot_kinase_dom"/>
</dbReference>
<organism evidence="9 11">
    <name type="scientific">Didymodactylos carnosus</name>
    <dbReference type="NCBI Taxonomy" id="1234261"/>
    <lineage>
        <taxon>Eukaryota</taxon>
        <taxon>Metazoa</taxon>
        <taxon>Spiralia</taxon>
        <taxon>Gnathifera</taxon>
        <taxon>Rotifera</taxon>
        <taxon>Eurotatoria</taxon>
        <taxon>Bdelloidea</taxon>
        <taxon>Philodinida</taxon>
        <taxon>Philodinidae</taxon>
        <taxon>Didymodactylos</taxon>
    </lineage>
</organism>
<evidence type="ECO:0000259" key="8">
    <source>
        <dbReference type="PROSITE" id="PS50011"/>
    </source>
</evidence>
<sequence length="304" mass="35075">MKVAYAFLPFPANFKQACNATLPATPPWTFGATGNPFMTTSSPYQPTVKVNGTLYTIVRMLGEGLHSRVYAAIDSRTSVPVAIKVVSNIDPVDNGEHSQMFFKEIRYLTKLQPRNPYVIRVFNHDFDLRTQTGKIVMETGQDFRFMLPLHSSPEEVRIEYKFFKRMTDSQAKYYWYQMVDAVKHLHQNGIIHSDIKPENFIMVDQGQLRIIDLGLSFRLPQTQTSALRPFAGILLFEMVFGYRPFEHIQDNFEKMTHIANMAQNIHIPPTNNPHLADILQRCLQMNPLRRPTAEQILQHQFLNS</sequence>
<dbReference type="PANTHER" id="PTHR22974">
    <property type="entry name" value="MIXED LINEAGE PROTEIN KINASE"/>
    <property type="match status" value="1"/>
</dbReference>
<dbReference type="GO" id="GO:0004712">
    <property type="term" value="F:protein serine/threonine/tyrosine kinase activity"/>
    <property type="evidence" value="ECO:0007669"/>
    <property type="project" value="TreeGrafter"/>
</dbReference>
<keyword evidence="4" id="KW-0418">Kinase</keyword>
<dbReference type="Proteomes" id="UP000681722">
    <property type="component" value="Unassembled WGS sequence"/>
</dbReference>
<dbReference type="Gene3D" id="1.10.510.10">
    <property type="entry name" value="Transferase(Phosphotransferase) domain 1"/>
    <property type="match status" value="2"/>
</dbReference>
<dbReference type="PROSITE" id="PS50011">
    <property type="entry name" value="PROTEIN_KINASE_DOM"/>
    <property type="match status" value="1"/>
</dbReference>
<comment type="caution">
    <text evidence="9">The sequence shown here is derived from an EMBL/GenBank/DDBJ whole genome shotgun (WGS) entry which is preliminary data.</text>
</comment>